<feature type="chain" id="PRO_5005846869" description="Transmembrane protein" evidence="3">
    <location>
        <begin position="26"/>
        <end position="607"/>
    </location>
</feature>
<keyword evidence="2" id="KW-0472">Membrane</keyword>
<dbReference type="AlphaFoldDB" id="A0A0N0DTX1"/>
<accession>A0A0N0DTX1</accession>
<feature type="compositionally biased region" description="Basic and acidic residues" evidence="1">
    <location>
        <begin position="161"/>
        <end position="174"/>
    </location>
</feature>
<keyword evidence="2" id="KW-0812">Transmembrane</keyword>
<dbReference type="OrthoDB" id="273375at2759"/>
<dbReference type="VEuPathDB" id="TriTrypDB:LpyrH10_16_2120"/>
<protein>
    <recommendedName>
        <fullName evidence="6">Transmembrane protein</fullName>
    </recommendedName>
</protein>
<keyword evidence="3" id="KW-0732">Signal</keyword>
<sequence>MFLWRTGRVAALILALLLLTASTWTVCGVAAGPTTTPQQRQRLRSLSKYAERVGAALVLLTNGPNDALGGDEAGDGHVEEGAGLPPSHMPNAPAAPGPVGDASLPILARFMQYPHTAVQAAVKVVSQKVAATRILASVLMNSKLSERSEAQVRTAAAHANGEGDPRAARRRTEDGFSSSSPVPAALRRARAPVAEEETATPEEGGESSMRRVVPLAATSSTRSPFITCLQGYVGLASDTSMYCAGTGWITVGDYMSVPEEDRSTCHVVPRASVTLQQECICAADSFIEKQSNRAFACSSRPADVQVLLDDAYLCHNAADAALGLPSTMESEYCIETTRHAKLNLTVRWKYSYLTLDALKAAVDISDDFATPRETPPGSPDLQWVVLGKTPSDGDTSSDGAPLFAKGNYSELMFDTTLFTFVTPFSPETEEEAGVTAEDAFYVSRLSELYSAQAFTAVYCFATPRKTQEHLIETALESEGQMRRYFGNINGTSTHTLQLDLSSVSDDFVEGNQMYVETGIHDGSIAYSYRVARVHISFSDLAPPSAKTHHYKKQFNPLYILLIVVVGVIVVGAGLAVLWFHLMQDEAYDDSIVSRAQRKKGKTAATAS</sequence>
<dbReference type="RefSeq" id="XP_015656143.1">
    <property type="nucleotide sequence ID" value="XM_015805530.1"/>
</dbReference>
<keyword evidence="5" id="KW-1185">Reference proteome</keyword>
<feature type="signal peptide" evidence="3">
    <location>
        <begin position="1"/>
        <end position="25"/>
    </location>
</feature>
<evidence type="ECO:0000256" key="2">
    <source>
        <dbReference type="SAM" id="Phobius"/>
    </source>
</evidence>
<feature type="compositionally biased region" description="Low complexity" evidence="1">
    <location>
        <begin position="177"/>
        <end position="186"/>
    </location>
</feature>
<gene>
    <name evidence="4" type="ORF">ABB37_07030</name>
</gene>
<evidence type="ECO:0000313" key="5">
    <source>
        <dbReference type="Proteomes" id="UP000037923"/>
    </source>
</evidence>
<evidence type="ECO:0000313" key="4">
    <source>
        <dbReference type="EMBL" id="KPA77704.1"/>
    </source>
</evidence>
<dbReference type="GeneID" id="26907316"/>
<evidence type="ECO:0000256" key="1">
    <source>
        <dbReference type="SAM" id="MobiDB-lite"/>
    </source>
</evidence>
<feature type="region of interest" description="Disordered" evidence="1">
    <location>
        <begin position="68"/>
        <end position="96"/>
    </location>
</feature>
<comment type="caution">
    <text evidence="4">The sequence shown here is derived from an EMBL/GenBank/DDBJ whole genome shotgun (WGS) entry which is preliminary data.</text>
</comment>
<dbReference type="OMA" id="VEGNQMY"/>
<feature type="transmembrane region" description="Helical" evidence="2">
    <location>
        <begin position="557"/>
        <end position="579"/>
    </location>
</feature>
<feature type="region of interest" description="Disordered" evidence="1">
    <location>
        <begin position="146"/>
        <end position="211"/>
    </location>
</feature>
<evidence type="ECO:0008006" key="6">
    <source>
        <dbReference type="Google" id="ProtNLM"/>
    </source>
</evidence>
<dbReference type="EMBL" id="LGTL01000016">
    <property type="protein sequence ID" value="KPA77704.1"/>
    <property type="molecule type" value="Genomic_DNA"/>
</dbReference>
<keyword evidence="2" id="KW-1133">Transmembrane helix</keyword>
<name>A0A0N0DTX1_LEPPY</name>
<feature type="compositionally biased region" description="Acidic residues" evidence="1">
    <location>
        <begin position="194"/>
        <end position="205"/>
    </location>
</feature>
<organism evidence="4 5">
    <name type="scientific">Leptomonas pyrrhocoris</name>
    <name type="common">Firebug parasite</name>
    <dbReference type="NCBI Taxonomy" id="157538"/>
    <lineage>
        <taxon>Eukaryota</taxon>
        <taxon>Discoba</taxon>
        <taxon>Euglenozoa</taxon>
        <taxon>Kinetoplastea</taxon>
        <taxon>Metakinetoplastina</taxon>
        <taxon>Trypanosomatida</taxon>
        <taxon>Trypanosomatidae</taxon>
        <taxon>Leishmaniinae</taxon>
        <taxon>Leptomonas</taxon>
    </lineage>
</organism>
<proteinExistence type="predicted"/>
<dbReference type="Proteomes" id="UP000037923">
    <property type="component" value="Unassembled WGS sequence"/>
</dbReference>
<evidence type="ECO:0000256" key="3">
    <source>
        <dbReference type="SAM" id="SignalP"/>
    </source>
</evidence>
<reference evidence="4 5" key="1">
    <citation type="submission" date="2015-07" db="EMBL/GenBank/DDBJ databases">
        <title>High-quality genome of monoxenous trypanosomatid Leptomonas pyrrhocoris.</title>
        <authorList>
            <person name="Flegontov P."/>
            <person name="Butenko A."/>
            <person name="Firsov S."/>
            <person name="Vlcek C."/>
            <person name="Logacheva M.D."/>
            <person name="Field M."/>
            <person name="Filatov D."/>
            <person name="Flegontova O."/>
            <person name="Gerasimov E."/>
            <person name="Jackson A.P."/>
            <person name="Kelly S."/>
            <person name="Opperdoes F."/>
            <person name="O'Reilly A."/>
            <person name="Votypka J."/>
            <person name="Yurchenko V."/>
            <person name="Lukes J."/>
        </authorList>
    </citation>
    <scope>NUCLEOTIDE SEQUENCE [LARGE SCALE GENOMIC DNA]</scope>
    <source>
        <strain evidence="4">H10</strain>
    </source>
</reference>